<feature type="region of interest" description="Disordered" evidence="1">
    <location>
        <begin position="379"/>
        <end position="414"/>
    </location>
</feature>
<dbReference type="Proteomes" id="UP001500301">
    <property type="component" value="Unassembled WGS sequence"/>
</dbReference>
<keyword evidence="3" id="KW-1185">Reference proteome</keyword>
<evidence type="ECO:0000313" key="2">
    <source>
        <dbReference type="EMBL" id="GAA3524294.1"/>
    </source>
</evidence>
<protein>
    <recommendedName>
        <fullName evidence="4">DUF222 domain-containing protein</fullName>
    </recommendedName>
</protein>
<comment type="caution">
    <text evidence="2">The sequence shown here is derived from an EMBL/GenBank/DDBJ whole genome shotgun (WGS) entry which is preliminary data.</text>
</comment>
<evidence type="ECO:0008006" key="4">
    <source>
        <dbReference type="Google" id="ProtNLM"/>
    </source>
</evidence>
<proteinExistence type="predicted"/>
<name>A0ABP6V0G6_9ACTN</name>
<gene>
    <name evidence="2" type="ORF">GCM10022263_11000</name>
</gene>
<dbReference type="RefSeq" id="WP_218235489.1">
    <property type="nucleotide sequence ID" value="NZ_BAABBB010000006.1"/>
</dbReference>
<sequence>MLSDLSDAAPAQLLHAAENGVQVRRIHEVEQLELLLAWADLHSNDPQTEPDAVPVRLGGPKLITLGGDGTPQVQDLALVEMAIARHEGVLSTRSAVADAFDLRHRLPTVWEGVKAGRCELWVVRKVARWSRKLSNSQVRVVDTAVAAALDQAPSRILKIAEAKIIEADPVAHRERINANQKGKGVWFPQPRPGTQIDSVDNAAGLGVVFARIDEADALAHARMVDDLALALAENAPAPVDGGEPWGMDHWRAEAFAMLADPAAVLAFLQASEEGRDPGTADPGTADPGRAAVDLVVHLAHDTTGTLGPLARVEGRVNGPRLLDQVRDLLRRGAHVTITPVVDLHTGRSVNGYEHPADVKHRTELRTLGDVFPHATKLFTKHGRSPDHDHTVPYDKNGPPGQTGDHNDTPLGRHHHRAKTHLGYTVLQLGPDRWIWATPHGLYRLVTGGGTTVLTKAEYQLHEHDALVFAGGDAA</sequence>
<dbReference type="EMBL" id="BAABBB010000006">
    <property type="protein sequence ID" value="GAA3524294.1"/>
    <property type="molecule type" value="Genomic_DNA"/>
</dbReference>
<organism evidence="2 3">
    <name type="scientific">Nocardioides daeguensis</name>
    <dbReference type="NCBI Taxonomy" id="908359"/>
    <lineage>
        <taxon>Bacteria</taxon>
        <taxon>Bacillati</taxon>
        <taxon>Actinomycetota</taxon>
        <taxon>Actinomycetes</taxon>
        <taxon>Propionibacteriales</taxon>
        <taxon>Nocardioidaceae</taxon>
        <taxon>Nocardioides</taxon>
    </lineage>
</organism>
<accession>A0ABP6V0G6</accession>
<reference evidence="3" key="1">
    <citation type="journal article" date="2019" name="Int. J. Syst. Evol. Microbiol.">
        <title>The Global Catalogue of Microorganisms (GCM) 10K type strain sequencing project: providing services to taxonomists for standard genome sequencing and annotation.</title>
        <authorList>
            <consortium name="The Broad Institute Genomics Platform"/>
            <consortium name="The Broad Institute Genome Sequencing Center for Infectious Disease"/>
            <person name="Wu L."/>
            <person name="Ma J."/>
        </authorList>
    </citation>
    <scope>NUCLEOTIDE SEQUENCE [LARGE SCALE GENOMIC DNA]</scope>
    <source>
        <strain evidence="3">JCM 17460</strain>
    </source>
</reference>
<feature type="compositionally biased region" description="Basic and acidic residues" evidence="1">
    <location>
        <begin position="383"/>
        <end position="392"/>
    </location>
</feature>
<evidence type="ECO:0000313" key="3">
    <source>
        <dbReference type="Proteomes" id="UP001500301"/>
    </source>
</evidence>
<evidence type="ECO:0000256" key="1">
    <source>
        <dbReference type="SAM" id="MobiDB-lite"/>
    </source>
</evidence>